<accession>A0A547PSA2</accession>
<dbReference type="OrthoDB" id="7872569at2"/>
<evidence type="ECO:0000313" key="1">
    <source>
        <dbReference type="EMBL" id="TRD16971.1"/>
    </source>
</evidence>
<proteinExistence type="predicted"/>
<dbReference type="AlphaFoldDB" id="A0A547PSA2"/>
<dbReference type="EMBL" id="VFSV01000026">
    <property type="protein sequence ID" value="TRD16971.1"/>
    <property type="molecule type" value="Genomic_DNA"/>
</dbReference>
<dbReference type="Proteomes" id="UP000318590">
    <property type="component" value="Unassembled WGS sequence"/>
</dbReference>
<dbReference type="RefSeq" id="WP_142835373.1">
    <property type="nucleotide sequence ID" value="NZ_VFSV01000026.1"/>
</dbReference>
<reference evidence="1 2" key="1">
    <citation type="submission" date="2019-06" db="EMBL/GenBank/DDBJ databases">
        <title>Paenimaribius caenipelagi gen. nov., sp. nov., isolated from a tidal flat.</title>
        <authorList>
            <person name="Yoon J.-H."/>
        </authorList>
    </citation>
    <scope>NUCLEOTIDE SEQUENCE [LARGE SCALE GENOMIC DNA]</scope>
    <source>
        <strain evidence="1 2">JBTF-M29</strain>
    </source>
</reference>
<gene>
    <name evidence="1" type="ORF">FEV53_13625</name>
</gene>
<sequence>MDKRLHPAVITAARDAGHPIRMIRGAEITWAGSAPDAEAQDAILSAATMGDRKDAVRAECRRRIYAVASAETQSNMAMAQGQIAARSEAERSAGDRDILSGIAAALAWVQEMRAAYAALSADPEADYRADGVWPECPPEVQDVVGRF</sequence>
<protein>
    <submittedName>
        <fullName evidence="1">Uncharacterized protein</fullName>
    </submittedName>
</protein>
<keyword evidence="2" id="KW-1185">Reference proteome</keyword>
<comment type="caution">
    <text evidence="1">The sequence shown here is derived from an EMBL/GenBank/DDBJ whole genome shotgun (WGS) entry which is preliminary data.</text>
</comment>
<name>A0A547PSA2_9RHOB</name>
<evidence type="ECO:0000313" key="2">
    <source>
        <dbReference type="Proteomes" id="UP000318590"/>
    </source>
</evidence>
<organism evidence="1 2">
    <name type="scientific">Palleronia caenipelagi</name>
    <dbReference type="NCBI Taxonomy" id="2489174"/>
    <lineage>
        <taxon>Bacteria</taxon>
        <taxon>Pseudomonadati</taxon>
        <taxon>Pseudomonadota</taxon>
        <taxon>Alphaproteobacteria</taxon>
        <taxon>Rhodobacterales</taxon>
        <taxon>Roseobacteraceae</taxon>
        <taxon>Palleronia</taxon>
    </lineage>
</organism>